<evidence type="ECO:0000313" key="1">
    <source>
        <dbReference type="EMBL" id="KNZ61230.1"/>
    </source>
</evidence>
<dbReference type="OrthoDB" id="10647910at2759"/>
<accession>A0A0L6VM75</accession>
<dbReference type="Proteomes" id="UP000037035">
    <property type="component" value="Unassembled WGS sequence"/>
</dbReference>
<organism evidence="1 2">
    <name type="scientific">Puccinia sorghi</name>
    <dbReference type="NCBI Taxonomy" id="27349"/>
    <lineage>
        <taxon>Eukaryota</taxon>
        <taxon>Fungi</taxon>
        <taxon>Dikarya</taxon>
        <taxon>Basidiomycota</taxon>
        <taxon>Pucciniomycotina</taxon>
        <taxon>Pucciniomycetes</taxon>
        <taxon>Pucciniales</taxon>
        <taxon>Pucciniaceae</taxon>
        <taxon>Puccinia</taxon>
    </lineage>
</organism>
<evidence type="ECO:0000313" key="2">
    <source>
        <dbReference type="Proteomes" id="UP000037035"/>
    </source>
</evidence>
<gene>
    <name evidence="1" type="ORF">VP01_14326g1</name>
</gene>
<dbReference type="VEuPathDB" id="FungiDB:VP01_14326g1"/>
<dbReference type="AlphaFoldDB" id="A0A0L6VM75"/>
<sequence length="109" mass="12678">MAIFQPFKKYVSPSVLNSDVVGIISKRVWDGQIERLNAILHDVNSLKDKPEVEFSIINSLIHKLQRNIFQTVDYMYKQEMISAKALKEFFQLKNTFEVAALNIDFNPEE</sequence>
<proteinExistence type="predicted"/>
<name>A0A0L6VM75_9BASI</name>
<comment type="caution">
    <text evidence="1">The sequence shown here is derived from an EMBL/GenBank/DDBJ whole genome shotgun (WGS) entry which is preliminary data.</text>
</comment>
<reference evidence="1 2" key="1">
    <citation type="submission" date="2015-08" db="EMBL/GenBank/DDBJ databases">
        <title>Next Generation Sequencing and Analysis of the Genome of Puccinia sorghi L Schw, the Causal Agent of Maize Common Rust.</title>
        <authorList>
            <person name="Rochi L."/>
            <person name="Burguener G."/>
            <person name="Darino M."/>
            <person name="Turjanski A."/>
            <person name="Kreff E."/>
            <person name="Dieguez M.J."/>
            <person name="Sacco F."/>
        </authorList>
    </citation>
    <scope>NUCLEOTIDE SEQUENCE [LARGE SCALE GENOMIC DNA]</scope>
    <source>
        <strain evidence="1 2">RO10H11247</strain>
    </source>
</reference>
<keyword evidence="2" id="KW-1185">Reference proteome</keyword>
<feature type="non-terminal residue" evidence="1">
    <location>
        <position position="109"/>
    </location>
</feature>
<protein>
    <submittedName>
        <fullName evidence="1">Uncharacterized protein</fullName>
    </submittedName>
</protein>
<dbReference type="EMBL" id="LAVV01004806">
    <property type="protein sequence ID" value="KNZ61230.1"/>
    <property type="molecule type" value="Genomic_DNA"/>
</dbReference>